<name>A0ABN0ZDP2_9ACTN</name>
<organism evidence="1 2">
    <name type="scientific">Streptomyces stramineus</name>
    <dbReference type="NCBI Taxonomy" id="173861"/>
    <lineage>
        <taxon>Bacteria</taxon>
        <taxon>Bacillati</taxon>
        <taxon>Actinomycetota</taxon>
        <taxon>Actinomycetes</taxon>
        <taxon>Kitasatosporales</taxon>
        <taxon>Streptomycetaceae</taxon>
        <taxon>Streptomyces</taxon>
    </lineage>
</organism>
<dbReference type="EMBL" id="BAAAHB010000001">
    <property type="protein sequence ID" value="GAA0443957.1"/>
    <property type="molecule type" value="Genomic_DNA"/>
</dbReference>
<proteinExistence type="predicted"/>
<evidence type="ECO:0000313" key="2">
    <source>
        <dbReference type="Proteomes" id="UP001499895"/>
    </source>
</evidence>
<comment type="caution">
    <text evidence="1">The sequence shown here is derived from an EMBL/GenBank/DDBJ whole genome shotgun (WGS) entry which is preliminary data.</text>
</comment>
<gene>
    <name evidence="1" type="ORF">GCM10009544_03470</name>
</gene>
<protein>
    <submittedName>
        <fullName evidence="1">Uncharacterized protein</fullName>
    </submittedName>
</protein>
<reference evidence="1 2" key="1">
    <citation type="journal article" date="2019" name="Int. J. Syst. Evol. Microbiol.">
        <title>The Global Catalogue of Microorganisms (GCM) 10K type strain sequencing project: providing services to taxonomists for standard genome sequencing and annotation.</title>
        <authorList>
            <consortium name="The Broad Institute Genomics Platform"/>
            <consortium name="The Broad Institute Genome Sequencing Center for Infectious Disease"/>
            <person name="Wu L."/>
            <person name="Ma J."/>
        </authorList>
    </citation>
    <scope>NUCLEOTIDE SEQUENCE [LARGE SCALE GENOMIC DNA]</scope>
    <source>
        <strain evidence="1 2">JCM 10649</strain>
    </source>
</reference>
<keyword evidence="2" id="KW-1185">Reference proteome</keyword>
<accession>A0ABN0ZDP2</accession>
<evidence type="ECO:0000313" key="1">
    <source>
        <dbReference type="EMBL" id="GAA0443957.1"/>
    </source>
</evidence>
<sequence>MVAPHQFRPERLGDRLVSGSSETNVDGNTHAWTLRLHFTAEDLACTHVASEGRPLLELTIGIRLLQEHSHPWRFDAWRQRATAPLRVVAYAA</sequence>
<dbReference type="Proteomes" id="UP001499895">
    <property type="component" value="Unassembled WGS sequence"/>
</dbReference>